<evidence type="ECO:0000256" key="1">
    <source>
        <dbReference type="SAM" id="SignalP"/>
    </source>
</evidence>
<dbReference type="Pfam" id="PF24346">
    <property type="entry name" value="DUF7507"/>
    <property type="match status" value="2"/>
</dbReference>
<dbReference type="EMBL" id="CP040749">
    <property type="protein sequence ID" value="QCX37805.1"/>
    <property type="molecule type" value="Genomic_DNA"/>
</dbReference>
<reference evidence="4 5" key="1">
    <citation type="submission" date="2019-05" db="EMBL/GenBank/DDBJ databases">
        <title>Algicella ahnfeltiae gen. nov., sp. nov., a novel marine bacterium of the family Flavobacteriaceae isolated from a red alga.</title>
        <authorList>
            <person name="Nedashkovskaya O.I."/>
            <person name="Kukhlevskiy A.D."/>
            <person name="Kim S.-G."/>
            <person name="Zhukova N.V."/>
            <person name="Mikhailov V.V."/>
        </authorList>
    </citation>
    <scope>NUCLEOTIDE SEQUENCE [LARGE SCALE GENOMIC DNA]</scope>
    <source>
        <strain evidence="4 5">10Alg115</strain>
    </source>
</reference>
<dbReference type="Gene3D" id="2.60.40.10">
    <property type="entry name" value="Immunoglobulins"/>
    <property type="match status" value="2"/>
</dbReference>
<feature type="domain" description="DUF11" evidence="2">
    <location>
        <begin position="801"/>
        <end position="915"/>
    </location>
</feature>
<dbReference type="InterPro" id="IPR055354">
    <property type="entry name" value="DUF7507"/>
</dbReference>
<feature type="domain" description="DUF7507" evidence="3">
    <location>
        <begin position="515"/>
        <end position="617"/>
    </location>
</feature>
<proteinExistence type="predicted"/>
<accession>A0A5B7TMQ5</accession>
<dbReference type="KEGG" id="fbe:FF125_04900"/>
<dbReference type="OrthoDB" id="9805017at2"/>
<feature type="signal peptide" evidence="1">
    <location>
        <begin position="1"/>
        <end position="26"/>
    </location>
</feature>
<evidence type="ECO:0000259" key="3">
    <source>
        <dbReference type="Pfam" id="PF24346"/>
    </source>
</evidence>
<dbReference type="InterPro" id="IPR026341">
    <property type="entry name" value="T9SS_type_B"/>
</dbReference>
<dbReference type="InterPro" id="IPR047589">
    <property type="entry name" value="DUF11_rpt"/>
</dbReference>
<feature type="domain" description="DUF11" evidence="2">
    <location>
        <begin position="396"/>
        <end position="509"/>
    </location>
</feature>
<dbReference type="NCBIfam" id="TIGR04131">
    <property type="entry name" value="Bac_Flav_CTERM"/>
    <property type="match status" value="1"/>
</dbReference>
<evidence type="ECO:0000259" key="2">
    <source>
        <dbReference type="Pfam" id="PF01345"/>
    </source>
</evidence>
<organism evidence="4 5">
    <name type="scientific">Aureibaculum algae</name>
    <dbReference type="NCBI Taxonomy" id="2584122"/>
    <lineage>
        <taxon>Bacteria</taxon>
        <taxon>Pseudomonadati</taxon>
        <taxon>Bacteroidota</taxon>
        <taxon>Flavobacteriia</taxon>
        <taxon>Flavobacteriales</taxon>
        <taxon>Flavobacteriaceae</taxon>
        <taxon>Aureibaculum</taxon>
    </lineage>
</organism>
<dbReference type="InterPro" id="IPR001434">
    <property type="entry name" value="OmcB-like_DUF11"/>
</dbReference>
<dbReference type="PANTHER" id="PTHR34819">
    <property type="entry name" value="LARGE CYSTEINE-RICH PERIPLASMIC PROTEIN OMCB"/>
    <property type="match status" value="1"/>
</dbReference>
<dbReference type="PANTHER" id="PTHR34819:SF3">
    <property type="entry name" value="CELL SURFACE PROTEIN"/>
    <property type="match status" value="1"/>
</dbReference>
<evidence type="ECO:0000313" key="4">
    <source>
        <dbReference type="EMBL" id="QCX37805.1"/>
    </source>
</evidence>
<dbReference type="AlphaFoldDB" id="A0A5B7TMQ5"/>
<keyword evidence="5" id="KW-1185">Reference proteome</keyword>
<feature type="chain" id="PRO_5022854170" evidence="1">
    <location>
        <begin position="27"/>
        <end position="1007"/>
    </location>
</feature>
<name>A0A5B7TMQ5_9FLAO</name>
<sequence>MFIFLLNFNRITMALCCLMFTLNINAQEATGANRIQLFDNGSKLKVTANVNQSVSENLKSTISRKSTNGSPEFDIKIVSDYKATYGCSKVVGTNNYTFTNVAVKTDNGENFASDIIVDLGASFNEIGFKDSDASLKEALNSSANLTKLYINDMLISNRRIEYHNGRFRVKIANISDEEIAGILGFKDLDHDGVYDDLEEGGSFKVTTITSVNCSSNEKGYNAARILFNNKKGTSLRVHTEKDGYVLANKIEGNNNTLAFPNSIDYDVPFGIEANVKGVFDPRAYTGCKNQYTELVLTFSKKLDFSNVTFLDVHNRAISHVVEENNTLLRIKIPLLEVENQDLTKFKIDGLQASCFSNSTVNVDWAWNYVCEDCSTCKVVWLSGVNSLKTNNCTPFDLGIEKEVSDVNPYVGDEVKLTTTITNNSDVLAEDIIVTDVLLGGYEYVSSKSSESFDSIKGEWKISSLPGGTKKTLTVIAKIRETGVYENTASLTDYSGGNDEVLANNQSTIVVSPITPKITLIQEGIFNDENKDGYAQVGETISYKFTIHNVGNTVLKNILVEDPKLNMSGAAIASLAADTYNTDTFTGVYIIKQEDINAKGFHNKAEVIAFDIKNNQIKNTAQDFHNLMPLDSSCEDCSVVMLPQLKALSLIKSFSIEDTNSDGIVGNLKDEITFHYDVFNTGNVTLSEVSIDYLIHGNANMIVVSDTLQPREIGQWSLTDAINQQDIDRGYIEGVAVAKAKLLSEYSNGVINDIVDEGDAGTDPYGVHIENPNAIESSHVDGSYDNDPTNDPTIIILPSTLDLSITKEVDNLKPVIDEEVIFTIKVLNNGNVTVINTIVAEVIPDGYEYVSHTTTSGIYSFYDGEWSIPTLNFEEEVSLDITVKVLQEGDYLNTASIISYEGITDSDQSNNEASAEASPTCLIIYNEFSPNNDGANDTFEIDCIQNYKENSLTVFNRWGNVVYKKANYDNSWSGLSNSGKELVSGTYYYVLKLGDGSKDKTGWLFINR</sequence>
<evidence type="ECO:0000313" key="5">
    <source>
        <dbReference type="Proteomes" id="UP000306229"/>
    </source>
</evidence>
<feature type="domain" description="DUF7507" evidence="3">
    <location>
        <begin position="647"/>
        <end position="740"/>
    </location>
</feature>
<dbReference type="Pfam" id="PF13585">
    <property type="entry name" value="CHU_C"/>
    <property type="match status" value="1"/>
</dbReference>
<keyword evidence="1" id="KW-0732">Signal</keyword>
<dbReference type="Pfam" id="PF01345">
    <property type="entry name" value="DUF11"/>
    <property type="match status" value="2"/>
</dbReference>
<gene>
    <name evidence="4" type="ORF">FF125_04900</name>
</gene>
<dbReference type="Proteomes" id="UP000306229">
    <property type="component" value="Chromosome"/>
</dbReference>
<dbReference type="InterPro" id="IPR051172">
    <property type="entry name" value="Chlamydia_OmcB"/>
</dbReference>
<dbReference type="NCBIfam" id="TIGR01451">
    <property type="entry name" value="B_ant_repeat"/>
    <property type="match status" value="3"/>
</dbReference>
<protein>
    <submittedName>
        <fullName evidence="4">DUF11 domain-containing protein</fullName>
    </submittedName>
</protein>
<dbReference type="InterPro" id="IPR013783">
    <property type="entry name" value="Ig-like_fold"/>
</dbReference>